<dbReference type="RefSeq" id="WP_175351246.1">
    <property type="nucleotide sequence ID" value="NZ_BAAAWQ010000001.1"/>
</dbReference>
<evidence type="ECO:0000313" key="5">
    <source>
        <dbReference type="EMBL" id="NUU13755.1"/>
    </source>
</evidence>
<keyword evidence="2" id="KW-0175">Coiled coil</keyword>
<accession>A0ABX2M6P4</accession>
<dbReference type="SUPFAM" id="SSF48452">
    <property type="entry name" value="TPR-like"/>
    <property type="match status" value="1"/>
</dbReference>
<name>A0ABX2M6P4_9MICO</name>
<evidence type="ECO:0000256" key="3">
    <source>
        <dbReference type="SAM" id="Phobius"/>
    </source>
</evidence>
<organism evidence="5 6">
    <name type="scientific">Curtobacterium pusillum</name>
    <dbReference type="NCBI Taxonomy" id="69373"/>
    <lineage>
        <taxon>Bacteria</taxon>
        <taxon>Bacillati</taxon>
        <taxon>Actinomycetota</taxon>
        <taxon>Actinomycetes</taxon>
        <taxon>Micrococcales</taxon>
        <taxon>Microbacteriaceae</taxon>
        <taxon>Curtobacterium</taxon>
    </lineage>
</organism>
<dbReference type="PROSITE" id="PS50076">
    <property type="entry name" value="DNAJ_2"/>
    <property type="match status" value="1"/>
</dbReference>
<dbReference type="Pfam" id="PF14559">
    <property type="entry name" value="TPR_19"/>
    <property type="match status" value="1"/>
</dbReference>
<keyword evidence="3" id="KW-0812">Transmembrane</keyword>
<evidence type="ECO:0000259" key="4">
    <source>
        <dbReference type="PROSITE" id="PS50076"/>
    </source>
</evidence>
<dbReference type="Proteomes" id="UP000573001">
    <property type="component" value="Unassembled WGS sequence"/>
</dbReference>
<dbReference type="Gene3D" id="1.10.287.110">
    <property type="entry name" value="DnaJ domain"/>
    <property type="match status" value="1"/>
</dbReference>
<dbReference type="PANTHER" id="PTHR12558">
    <property type="entry name" value="CELL DIVISION CYCLE 16,23,27"/>
    <property type="match status" value="1"/>
</dbReference>
<dbReference type="InterPro" id="IPR019734">
    <property type="entry name" value="TPR_rpt"/>
</dbReference>
<keyword evidence="1" id="KW-0802">TPR repeat</keyword>
<dbReference type="SMART" id="SM00028">
    <property type="entry name" value="TPR"/>
    <property type="match status" value="3"/>
</dbReference>
<feature type="domain" description="J" evidence="4">
    <location>
        <begin position="5"/>
        <end position="74"/>
    </location>
</feature>
<sequence>MALVNYYEVLDVAQHADTTTITDAIKQQRTTWRKRATLPKAETRAAAEQMTARLAEAEQVLLDAARRTAYDRQLAAETEAARASGHSTAGARDWVAIAAQHLQDGNASAANMAAREATTNTPDVPLAWAMRGTSSNHLGNTADAEFAFLEAIRLDPTSAALYSDLADVYSGTENWRQALAAFERAAALDPGDPSNAVGAAMSHAALDEYEEALPILKQAAEEHPEVDSFQHSYAAVLADYAASRWSKYPDGTSSILSQAQLDQGYQVLAVIDDLRISDPELIGHIQEFRAHVDESAKVRNHPSQHVRAYVFGYFVAIFVVLFGLGGGSGGLTTLGIVLMVLLIVVMVMRHRMANWKWRRKHSDKAVAATGLQDAR</sequence>
<comment type="caution">
    <text evidence="5">The sequence shown here is derived from an EMBL/GenBank/DDBJ whole genome shotgun (WGS) entry which is preliminary data.</text>
</comment>
<dbReference type="PANTHER" id="PTHR12558:SF13">
    <property type="entry name" value="CELL DIVISION CYCLE PROTEIN 27 HOMOLOG"/>
    <property type="match status" value="1"/>
</dbReference>
<feature type="transmembrane region" description="Helical" evidence="3">
    <location>
        <begin position="306"/>
        <end position="324"/>
    </location>
</feature>
<dbReference type="InterPro" id="IPR036869">
    <property type="entry name" value="J_dom_sf"/>
</dbReference>
<gene>
    <name evidence="5" type="ORF">HP507_07905</name>
</gene>
<dbReference type="PROSITE" id="PS50005">
    <property type="entry name" value="TPR"/>
    <property type="match status" value="2"/>
</dbReference>
<keyword evidence="3" id="KW-1133">Transmembrane helix</keyword>
<dbReference type="SUPFAM" id="SSF46565">
    <property type="entry name" value="Chaperone J-domain"/>
    <property type="match status" value="1"/>
</dbReference>
<dbReference type="EMBL" id="JABMCE010000072">
    <property type="protein sequence ID" value="NUU13755.1"/>
    <property type="molecule type" value="Genomic_DNA"/>
</dbReference>
<dbReference type="Gene3D" id="1.25.40.10">
    <property type="entry name" value="Tetratricopeptide repeat domain"/>
    <property type="match status" value="1"/>
</dbReference>
<protein>
    <recommendedName>
        <fullName evidence="4">J domain-containing protein</fullName>
    </recommendedName>
</protein>
<feature type="transmembrane region" description="Helical" evidence="3">
    <location>
        <begin position="330"/>
        <end position="348"/>
    </location>
</feature>
<feature type="coiled-coil region" evidence="2">
    <location>
        <begin position="40"/>
        <end position="67"/>
    </location>
</feature>
<reference evidence="5 6" key="1">
    <citation type="submission" date="2020-05" db="EMBL/GenBank/DDBJ databases">
        <title>Genome Sequencing of Type Strains.</title>
        <authorList>
            <person name="Lemaire J.F."/>
            <person name="Inderbitzin P."/>
            <person name="Gregorio O.A."/>
            <person name="Collins S.B."/>
            <person name="Wespe N."/>
            <person name="Knight-Connoni V."/>
        </authorList>
    </citation>
    <scope>NUCLEOTIDE SEQUENCE [LARGE SCALE GENOMIC DNA]</scope>
    <source>
        <strain evidence="5 6">ATCC 19096</strain>
    </source>
</reference>
<keyword evidence="3" id="KW-0472">Membrane</keyword>
<keyword evidence="6" id="KW-1185">Reference proteome</keyword>
<proteinExistence type="predicted"/>
<dbReference type="Pfam" id="PF13432">
    <property type="entry name" value="TPR_16"/>
    <property type="match status" value="1"/>
</dbReference>
<evidence type="ECO:0000313" key="6">
    <source>
        <dbReference type="Proteomes" id="UP000573001"/>
    </source>
</evidence>
<evidence type="ECO:0000256" key="1">
    <source>
        <dbReference type="PROSITE-ProRule" id="PRU00339"/>
    </source>
</evidence>
<dbReference type="InterPro" id="IPR011990">
    <property type="entry name" value="TPR-like_helical_dom_sf"/>
</dbReference>
<feature type="repeat" description="TPR" evidence="1">
    <location>
        <begin position="125"/>
        <end position="158"/>
    </location>
</feature>
<evidence type="ECO:0000256" key="2">
    <source>
        <dbReference type="SAM" id="Coils"/>
    </source>
</evidence>
<feature type="repeat" description="TPR" evidence="1">
    <location>
        <begin position="159"/>
        <end position="192"/>
    </location>
</feature>
<dbReference type="InterPro" id="IPR001623">
    <property type="entry name" value="DnaJ_domain"/>
</dbReference>